<evidence type="ECO:0000256" key="1">
    <source>
        <dbReference type="SAM" id="MobiDB-lite"/>
    </source>
</evidence>
<feature type="transmembrane region" description="Helical" evidence="2">
    <location>
        <begin position="170"/>
        <end position="191"/>
    </location>
</feature>
<dbReference type="AlphaFoldDB" id="A0AAN9EFM9"/>
<keyword evidence="2" id="KW-1133">Transmembrane helix</keyword>
<proteinExistence type="predicted"/>
<dbReference type="Proteomes" id="UP001372338">
    <property type="component" value="Unassembled WGS sequence"/>
</dbReference>
<keyword evidence="4" id="KW-1185">Reference proteome</keyword>
<gene>
    <name evidence="3" type="ORF">RIF29_29917</name>
</gene>
<protein>
    <submittedName>
        <fullName evidence="3">Uncharacterized protein</fullName>
    </submittedName>
</protein>
<evidence type="ECO:0000256" key="2">
    <source>
        <dbReference type="SAM" id="Phobius"/>
    </source>
</evidence>
<accession>A0AAN9EFM9</accession>
<sequence>MFGHDKKMCRKGTRKEWVVKKKPTQEEVLEIHEEAKAKEFETANEEAYATPKKNFDAVIVVQSPNAENPNQNDGTSDDIVAESQNGNQWQIVVSRQRTKGKVDGYEMFKFSTKLKKVKRVLLQLNRDRFNSIDKKEASLNPHPPPLPSSPSRAPFSPHTVATQRRLPPSLALSLSAATAITGGVAIAYLSLSLSPDLYLTYWTAAAPPPLSSLAVELQPPRVFLLPPVANCDSPPSSHRSAAPSGF</sequence>
<keyword evidence="2" id="KW-0472">Membrane</keyword>
<reference evidence="3 4" key="1">
    <citation type="submission" date="2024-01" db="EMBL/GenBank/DDBJ databases">
        <title>The genomes of 5 underutilized Papilionoideae crops provide insights into root nodulation and disease resistanc.</title>
        <authorList>
            <person name="Yuan L."/>
        </authorList>
    </citation>
    <scope>NUCLEOTIDE SEQUENCE [LARGE SCALE GENOMIC DNA]</scope>
    <source>
        <strain evidence="3">ZHUSHIDOU_FW_LH</strain>
        <tissue evidence="3">Leaf</tissue>
    </source>
</reference>
<evidence type="ECO:0000313" key="3">
    <source>
        <dbReference type="EMBL" id="KAK7256467.1"/>
    </source>
</evidence>
<dbReference type="EMBL" id="JAYWIO010000006">
    <property type="protein sequence ID" value="KAK7256467.1"/>
    <property type="molecule type" value="Genomic_DNA"/>
</dbReference>
<evidence type="ECO:0000313" key="4">
    <source>
        <dbReference type="Proteomes" id="UP001372338"/>
    </source>
</evidence>
<name>A0AAN9EFM9_CROPI</name>
<comment type="caution">
    <text evidence="3">The sequence shown here is derived from an EMBL/GenBank/DDBJ whole genome shotgun (WGS) entry which is preliminary data.</text>
</comment>
<organism evidence="3 4">
    <name type="scientific">Crotalaria pallida</name>
    <name type="common">Smooth rattlebox</name>
    <name type="synonym">Crotalaria striata</name>
    <dbReference type="NCBI Taxonomy" id="3830"/>
    <lineage>
        <taxon>Eukaryota</taxon>
        <taxon>Viridiplantae</taxon>
        <taxon>Streptophyta</taxon>
        <taxon>Embryophyta</taxon>
        <taxon>Tracheophyta</taxon>
        <taxon>Spermatophyta</taxon>
        <taxon>Magnoliopsida</taxon>
        <taxon>eudicotyledons</taxon>
        <taxon>Gunneridae</taxon>
        <taxon>Pentapetalae</taxon>
        <taxon>rosids</taxon>
        <taxon>fabids</taxon>
        <taxon>Fabales</taxon>
        <taxon>Fabaceae</taxon>
        <taxon>Papilionoideae</taxon>
        <taxon>50 kb inversion clade</taxon>
        <taxon>genistoids sensu lato</taxon>
        <taxon>core genistoids</taxon>
        <taxon>Crotalarieae</taxon>
        <taxon>Crotalaria</taxon>
    </lineage>
</organism>
<feature type="region of interest" description="Disordered" evidence="1">
    <location>
        <begin position="132"/>
        <end position="158"/>
    </location>
</feature>
<keyword evidence="2" id="KW-0812">Transmembrane</keyword>